<name>A0ABX7F2P5_9HYPH</name>
<keyword evidence="1" id="KW-0805">Transcription regulation</keyword>
<dbReference type="Pfam" id="PF01022">
    <property type="entry name" value="HTH_5"/>
    <property type="match status" value="1"/>
</dbReference>
<dbReference type="EMBL" id="CP032407">
    <property type="protein sequence ID" value="QRF54703.1"/>
    <property type="molecule type" value="Genomic_DNA"/>
</dbReference>
<evidence type="ECO:0000313" key="6">
    <source>
        <dbReference type="Proteomes" id="UP000596351"/>
    </source>
</evidence>
<dbReference type="InterPro" id="IPR036388">
    <property type="entry name" value="WH-like_DNA-bd_sf"/>
</dbReference>
<sequence>MKFEPPSGLRDDGSPLGKAANVFTSLSNTVRLAVLVRVIEREWSVNELAAELKISQSALSQHLGKLRQARIVKVRRQSQSIFYRCDDDLVLRLLAEAGLLRR</sequence>
<geneLocation type="plasmid" evidence="5 6">
    <name>p2</name>
</geneLocation>
<evidence type="ECO:0000256" key="3">
    <source>
        <dbReference type="ARBA" id="ARBA00023163"/>
    </source>
</evidence>
<dbReference type="Proteomes" id="UP000596351">
    <property type="component" value="Plasmid p2"/>
</dbReference>
<organism evidence="5 6">
    <name type="scientific">Rhizobium rosettiformans</name>
    <dbReference type="NCBI Taxonomy" id="1368430"/>
    <lineage>
        <taxon>Bacteria</taxon>
        <taxon>Pseudomonadati</taxon>
        <taxon>Pseudomonadota</taxon>
        <taxon>Alphaproteobacteria</taxon>
        <taxon>Hyphomicrobiales</taxon>
        <taxon>Rhizobiaceae</taxon>
        <taxon>Rhizobium/Agrobacterium group</taxon>
        <taxon>Rhizobium</taxon>
    </lineage>
</organism>
<dbReference type="SMART" id="SM00418">
    <property type="entry name" value="HTH_ARSR"/>
    <property type="match status" value="1"/>
</dbReference>
<dbReference type="SUPFAM" id="SSF46785">
    <property type="entry name" value="Winged helix' DNA-binding domain"/>
    <property type="match status" value="1"/>
</dbReference>
<accession>A0ABX7F2P5</accession>
<keyword evidence="5" id="KW-0614">Plasmid</keyword>
<proteinExistence type="predicted"/>
<feature type="domain" description="HTH arsR-type" evidence="4">
    <location>
        <begin position="11"/>
        <end position="102"/>
    </location>
</feature>
<dbReference type="NCBIfam" id="NF033788">
    <property type="entry name" value="HTH_metalloreg"/>
    <property type="match status" value="1"/>
</dbReference>
<dbReference type="Gene3D" id="1.10.10.10">
    <property type="entry name" value="Winged helix-like DNA-binding domain superfamily/Winged helix DNA-binding domain"/>
    <property type="match status" value="1"/>
</dbReference>
<dbReference type="PANTHER" id="PTHR43132">
    <property type="entry name" value="ARSENICAL RESISTANCE OPERON REPRESSOR ARSR-RELATED"/>
    <property type="match status" value="1"/>
</dbReference>
<dbReference type="PRINTS" id="PR00778">
    <property type="entry name" value="HTHARSR"/>
</dbReference>
<reference evidence="5 6" key="1">
    <citation type="submission" date="2018-09" db="EMBL/GenBank/DDBJ databases">
        <title>Rhizobium sp. MAE2-X.</title>
        <authorList>
            <person name="Lee Y."/>
            <person name="Jeon C.O."/>
        </authorList>
    </citation>
    <scope>NUCLEOTIDE SEQUENCE [LARGE SCALE GENOMIC DNA]</scope>
    <source>
        <strain evidence="5 6">MAE2-X</strain>
        <plasmid evidence="5 6">p2</plasmid>
    </source>
</reference>
<evidence type="ECO:0000259" key="4">
    <source>
        <dbReference type="PROSITE" id="PS50987"/>
    </source>
</evidence>
<dbReference type="InterPro" id="IPR051011">
    <property type="entry name" value="Metal_resp_trans_reg"/>
</dbReference>
<dbReference type="InterPro" id="IPR011991">
    <property type="entry name" value="ArsR-like_HTH"/>
</dbReference>
<evidence type="ECO:0000313" key="5">
    <source>
        <dbReference type="EMBL" id="QRF54703.1"/>
    </source>
</evidence>
<dbReference type="PROSITE" id="PS50987">
    <property type="entry name" value="HTH_ARSR_2"/>
    <property type="match status" value="1"/>
</dbReference>
<dbReference type="CDD" id="cd00090">
    <property type="entry name" value="HTH_ARSR"/>
    <property type="match status" value="1"/>
</dbReference>
<keyword evidence="3" id="KW-0804">Transcription</keyword>
<dbReference type="InterPro" id="IPR001845">
    <property type="entry name" value="HTH_ArsR_DNA-bd_dom"/>
</dbReference>
<keyword evidence="6" id="KW-1185">Reference proteome</keyword>
<evidence type="ECO:0000256" key="1">
    <source>
        <dbReference type="ARBA" id="ARBA00023015"/>
    </source>
</evidence>
<keyword evidence="2" id="KW-0238">DNA-binding</keyword>
<dbReference type="InterPro" id="IPR036390">
    <property type="entry name" value="WH_DNA-bd_sf"/>
</dbReference>
<dbReference type="PANTHER" id="PTHR43132:SF2">
    <property type="entry name" value="ARSENICAL RESISTANCE OPERON REPRESSOR ARSR-RELATED"/>
    <property type="match status" value="1"/>
</dbReference>
<evidence type="ECO:0000256" key="2">
    <source>
        <dbReference type="ARBA" id="ARBA00023125"/>
    </source>
</evidence>
<protein>
    <submittedName>
        <fullName evidence="5">Transcriptional regulator</fullName>
    </submittedName>
</protein>
<gene>
    <name evidence="5" type="ORF">D4A92_24350</name>
</gene>